<evidence type="ECO:0000259" key="1">
    <source>
        <dbReference type="Pfam" id="PF04296"/>
    </source>
</evidence>
<dbReference type="PANTHER" id="PTHR34215">
    <property type="entry name" value="BLL0784 PROTEIN"/>
    <property type="match status" value="1"/>
</dbReference>
<dbReference type="SUPFAM" id="SSF64376">
    <property type="entry name" value="YlxR-like"/>
    <property type="match status" value="1"/>
</dbReference>
<keyword evidence="3" id="KW-1185">Reference proteome</keyword>
<gene>
    <name evidence="2" type="ORF">ACFQ14_13480</name>
</gene>
<accession>A0ABW3FG01</accession>
<dbReference type="InterPro" id="IPR035931">
    <property type="entry name" value="YlxR-like_sf"/>
</dbReference>
<protein>
    <submittedName>
        <fullName evidence="2">RNA-binding protein</fullName>
    </submittedName>
</protein>
<proteinExistence type="predicted"/>
<dbReference type="NCBIfam" id="NF006622">
    <property type="entry name" value="PRK09190.1"/>
    <property type="match status" value="1"/>
</dbReference>
<dbReference type="EMBL" id="JBHTJV010000012">
    <property type="protein sequence ID" value="MFD0917421.1"/>
    <property type="molecule type" value="Genomic_DNA"/>
</dbReference>
<dbReference type="InterPro" id="IPR007393">
    <property type="entry name" value="YlxR_dom"/>
</dbReference>
<dbReference type="InterPro" id="IPR029064">
    <property type="entry name" value="Ribosomal_eL30-like_sf"/>
</dbReference>
<dbReference type="SUPFAM" id="SSF55315">
    <property type="entry name" value="L30e-like"/>
    <property type="match status" value="1"/>
</dbReference>
<dbReference type="PANTHER" id="PTHR34215:SF1">
    <property type="entry name" value="YLXR DOMAIN-CONTAINING PROTEIN"/>
    <property type="match status" value="1"/>
</dbReference>
<dbReference type="RefSeq" id="WP_377213278.1">
    <property type="nucleotide sequence ID" value="NZ_JBHTJV010000012.1"/>
</dbReference>
<dbReference type="Gene3D" id="3.30.1230.10">
    <property type="entry name" value="YlxR-like"/>
    <property type="match status" value="1"/>
</dbReference>
<dbReference type="Proteomes" id="UP001597101">
    <property type="component" value="Unassembled WGS sequence"/>
</dbReference>
<comment type="caution">
    <text evidence="2">The sequence shown here is derived from an EMBL/GenBank/DDBJ whole genome shotgun (WGS) entry which is preliminary data.</text>
</comment>
<dbReference type="Gene3D" id="3.30.1330.30">
    <property type="match status" value="1"/>
</dbReference>
<dbReference type="InterPro" id="IPR037465">
    <property type="entry name" value="YlxR"/>
</dbReference>
<reference evidence="3" key="1">
    <citation type="journal article" date="2019" name="Int. J. Syst. Evol. Microbiol.">
        <title>The Global Catalogue of Microorganisms (GCM) 10K type strain sequencing project: providing services to taxonomists for standard genome sequencing and annotation.</title>
        <authorList>
            <consortium name="The Broad Institute Genomics Platform"/>
            <consortium name="The Broad Institute Genome Sequencing Center for Infectious Disease"/>
            <person name="Wu L."/>
            <person name="Ma J."/>
        </authorList>
    </citation>
    <scope>NUCLEOTIDE SEQUENCE [LARGE SCALE GENOMIC DNA]</scope>
    <source>
        <strain evidence="3">CCUG 60023</strain>
    </source>
</reference>
<sequence>MAERTCIVTRSVREPGELIRFVAGPDGMVVPDLKNNLPGRGVWVTASRAMVDEAVAKKAFARGLKAPVKADKNLGEQVDSLLSQIALGALGFARKAGECTTGSGKVETALARGKAIGILHASDAAPDGVRKMASSIRAAQENSKRTIIVWQGFSSMQLDLALGATNVIHAALTRGGAAKNCLRCIARLAAYRENAVGNNGERGEEQPE</sequence>
<evidence type="ECO:0000313" key="3">
    <source>
        <dbReference type="Proteomes" id="UP001597101"/>
    </source>
</evidence>
<organism evidence="2 3">
    <name type="scientific">Pseudahrensia aquimaris</name>
    <dbReference type="NCBI Taxonomy" id="744461"/>
    <lineage>
        <taxon>Bacteria</taxon>
        <taxon>Pseudomonadati</taxon>
        <taxon>Pseudomonadota</taxon>
        <taxon>Alphaproteobacteria</taxon>
        <taxon>Hyphomicrobiales</taxon>
        <taxon>Ahrensiaceae</taxon>
        <taxon>Pseudahrensia</taxon>
    </lineage>
</organism>
<feature type="domain" description="YlxR" evidence="1">
    <location>
        <begin position="4"/>
        <end position="74"/>
    </location>
</feature>
<dbReference type="CDD" id="cd00279">
    <property type="entry name" value="YlxR"/>
    <property type="match status" value="1"/>
</dbReference>
<name>A0ABW3FG01_9HYPH</name>
<evidence type="ECO:0000313" key="2">
    <source>
        <dbReference type="EMBL" id="MFD0917421.1"/>
    </source>
</evidence>
<dbReference type="Pfam" id="PF04296">
    <property type="entry name" value="YlxR"/>
    <property type="match status" value="1"/>
</dbReference>